<sequence length="888" mass="94153">MSQPYTNGVATPSSSTTSLLPPPTPPSLDSPSPSTDVFNIHSPPAAPLDANNVNGADTDNQQTNTALTQPTTPDVDPQILEALRSKDRLYVLKLGELMEGLITERRLRIDLSPSTSYQRLLVHRCLAYYKLAPENDPLSKGIIVLPTVDSRIPARRICELVPAESTAQPAFKIMRRSLPSDRRSKPQSQAGSVAGEDADLSDIEPSEAGSLGGRSNATGGSTKKRMTIEEREAAYNEARSRIFMDFEEKEKEKEKDMSASSSSLSVVSGSASTSGGGSVGDLDESVSSPATESEWSGPSTAAKEKKDNRRGGSAASSSRSLRSGAPPFHANGSGSSRNSRAPSPAFTYASLYEPPPQGALYDPLQHPGQQNVGYHQQQQYLYPYSPPGHPHNQPYVTPYPYYPTYNPYQSPPLQTSSDPSTPASADAHAHPQHMGYPGPYMWAHPNQQPMQSPPQMQQQPQQSPSQVITPTSGPQSPQYQHYAPQPHHSYTYPPGAYYPPPPQIHSAPPPMQQQQPMYDVLRVMNGNMANGSSNGHHMNNNHNPNQLGIGRPPLMNGIMSPNGNGNGSGRSSARSSAGSNGVHANGSGVNKGRNGGHIPPPARSAWSYGPGIGPGGYGAVNNHAAGGGDAVGPRLSNTRRMSGNSRASSNCDEASSVASSSTTSSSSRRTYTSTTSSQHPLPPRPDWAVGLKPQPTLASRHHDSLNNSRTMSPISPPRTLSGGGPSPHQSSQPQSPAVSLQSTDFPPLSSVTNAEKRAPVVAGAWGNSSSTRSILQANAPGNALINHGQNGRLEEPDRGFERPPPKSSQLFNPKIAPRPAANNGTANNGTAGGAKSPTEKEKDRARGDVVANAILVDQVASMSLDEQQNGTEGPFSVQREPTMVTPSS</sequence>
<dbReference type="InterPro" id="IPR036867">
    <property type="entry name" value="R3H_dom_sf"/>
</dbReference>
<feature type="compositionally biased region" description="Acidic residues" evidence="1">
    <location>
        <begin position="196"/>
        <end position="205"/>
    </location>
</feature>
<feature type="compositionally biased region" description="Low complexity" evidence="1">
    <location>
        <begin position="654"/>
        <end position="677"/>
    </location>
</feature>
<keyword evidence="4" id="KW-1185">Reference proteome</keyword>
<feature type="domain" description="SUZ" evidence="2">
    <location>
        <begin position="151"/>
        <end position="247"/>
    </location>
</feature>
<protein>
    <recommendedName>
        <fullName evidence="2">SUZ domain-containing protein</fullName>
    </recommendedName>
</protein>
<feature type="region of interest" description="Disordered" evidence="1">
    <location>
        <begin position="861"/>
        <end position="888"/>
    </location>
</feature>
<feature type="compositionally biased region" description="Basic and acidic residues" evidence="1">
    <location>
        <begin position="837"/>
        <end position="847"/>
    </location>
</feature>
<feature type="compositionally biased region" description="Low complexity" evidence="1">
    <location>
        <begin position="311"/>
        <end position="325"/>
    </location>
</feature>
<dbReference type="PANTHER" id="PTHR15672:SF8">
    <property type="entry name" value="PROTEIN ENCORE"/>
    <property type="match status" value="1"/>
</dbReference>
<feature type="compositionally biased region" description="Low complexity" evidence="1">
    <location>
        <begin position="820"/>
        <end position="829"/>
    </location>
</feature>
<dbReference type="CDD" id="cd02642">
    <property type="entry name" value="R3H_encore_like"/>
    <property type="match status" value="1"/>
</dbReference>
<dbReference type="AlphaFoldDB" id="A0A5C3M3T8"/>
<dbReference type="SUPFAM" id="SSF82708">
    <property type="entry name" value="R3H domain"/>
    <property type="match status" value="1"/>
</dbReference>
<dbReference type="Pfam" id="PF12752">
    <property type="entry name" value="SUZ"/>
    <property type="match status" value="1"/>
</dbReference>
<feature type="compositionally biased region" description="Polar residues" evidence="1">
    <location>
        <begin position="1"/>
        <end position="10"/>
    </location>
</feature>
<dbReference type="EMBL" id="ML213598">
    <property type="protein sequence ID" value="TFK39872.1"/>
    <property type="molecule type" value="Genomic_DNA"/>
</dbReference>
<feature type="region of interest" description="Disordered" evidence="1">
    <location>
        <begin position="249"/>
        <end position="513"/>
    </location>
</feature>
<feature type="compositionally biased region" description="Low complexity" evidence="1">
    <location>
        <begin position="528"/>
        <end position="545"/>
    </location>
</feature>
<dbReference type="OrthoDB" id="278430at2759"/>
<feature type="compositionally biased region" description="Low complexity" evidence="1">
    <location>
        <begin position="258"/>
        <end position="273"/>
    </location>
</feature>
<feature type="compositionally biased region" description="Low complexity" evidence="1">
    <location>
        <begin position="447"/>
        <end position="466"/>
    </location>
</feature>
<dbReference type="PANTHER" id="PTHR15672">
    <property type="entry name" value="CAMP-REGULATED PHOSPHOPROTEIN 21 RELATED R3H DOMAIN CONTAINING PROTEIN"/>
    <property type="match status" value="1"/>
</dbReference>
<feature type="compositionally biased region" description="Pro residues" evidence="1">
    <location>
        <begin position="496"/>
        <end position="511"/>
    </location>
</feature>
<proteinExistence type="predicted"/>
<dbReference type="GO" id="GO:0003676">
    <property type="term" value="F:nucleic acid binding"/>
    <property type="evidence" value="ECO:0007669"/>
    <property type="project" value="InterPro"/>
</dbReference>
<feature type="compositionally biased region" description="Polar residues" evidence="1">
    <location>
        <begin position="635"/>
        <end position="653"/>
    </location>
</feature>
<feature type="compositionally biased region" description="Polar residues" evidence="1">
    <location>
        <begin position="51"/>
        <end position="72"/>
    </location>
</feature>
<feature type="compositionally biased region" description="Polar residues" evidence="1">
    <location>
        <begin position="332"/>
        <end position="341"/>
    </location>
</feature>
<feature type="region of interest" description="Disordered" evidence="1">
    <location>
        <begin position="528"/>
        <end position="607"/>
    </location>
</feature>
<feature type="compositionally biased region" description="Low complexity" evidence="1">
    <location>
        <begin position="726"/>
        <end position="742"/>
    </location>
</feature>
<evidence type="ECO:0000259" key="2">
    <source>
        <dbReference type="PROSITE" id="PS51673"/>
    </source>
</evidence>
<evidence type="ECO:0000313" key="4">
    <source>
        <dbReference type="Proteomes" id="UP000308652"/>
    </source>
</evidence>
<feature type="compositionally biased region" description="Polar residues" evidence="1">
    <location>
        <begin position="285"/>
        <end position="299"/>
    </location>
</feature>
<organism evidence="3 4">
    <name type="scientific">Crucibulum laeve</name>
    <dbReference type="NCBI Taxonomy" id="68775"/>
    <lineage>
        <taxon>Eukaryota</taxon>
        <taxon>Fungi</taxon>
        <taxon>Dikarya</taxon>
        <taxon>Basidiomycota</taxon>
        <taxon>Agaricomycotina</taxon>
        <taxon>Agaricomycetes</taxon>
        <taxon>Agaricomycetidae</taxon>
        <taxon>Agaricales</taxon>
        <taxon>Agaricineae</taxon>
        <taxon>Nidulariaceae</taxon>
        <taxon>Crucibulum</taxon>
    </lineage>
</organism>
<dbReference type="InterPro" id="IPR051937">
    <property type="entry name" value="R3H_domain_containing"/>
</dbReference>
<dbReference type="Proteomes" id="UP000308652">
    <property type="component" value="Unassembled WGS sequence"/>
</dbReference>
<gene>
    <name evidence="3" type="ORF">BDQ12DRAFT_681382</name>
</gene>
<dbReference type="Gene3D" id="3.30.1370.50">
    <property type="entry name" value="R3H-like domain"/>
    <property type="match status" value="1"/>
</dbReference>
<feature type="region of interest" description="Disordered" evidence="1">
    <location>
        <begin position="176"/>
        <end position="229"/>
    </location>
</feature>
<feature type="compositionally biased region" description="Low complexity" evidence="1">
    <location>
        <begin position="392"/>
        <end position="426"/>
    </location>
</feature>
<name>A0A5C3M3T8_9AGAR</name>
<feature type="region of interest" description="Disordered" evidence="1">
    <location>
        <begin position="628"/>
        <end position="752"/>
    </location>
</feature>
<evidence type="ECO:0000313" key="3">
    <source>
        <dbReference type="EMBL" id="TFK39872.1"/>
    </source>
</evidence>
<feature type="compositionally biased region" description="Low complexity" evidence="1">
    <location>
        <begin position="368"/>
        <end position="383"/>
    </location>
</feature>
<accession>A0A5C3M3T8</accession>
<feature type="compositionally biased region" description="Low complexity" evidence="1">
    <location>
        <begin position="569"/>
        <end position="581"/>
    </location>
</feature>
<dbReference type="InterPro" id="IPR024771">
    <property type="entry name" value="SUZ"/>
</dbReference>
<dbReference type="STRING" id="68775.A0A5C3M3T8"/>
<feature type="compositionally biased region" description="Polar residues" evidence="1">
    <location>
        <begin position="467"/>
        <end position="479"/>
    </location>
</feature>
<feature type="region of interest" description="Disordered" evidence="1">
    <location>
        <begin position="782"/>
        <end position="849"/>
    </location>
</feature>
<feature type="region of interest" description="Disordered" evidence="1">
    <location>
        <begin position="1"/>
        <end position="76"/>
    </location>
</feature>
<dbReference type="PROSITE" id="PS51673">
    <property type="entry name" value="SUZ"/>
    <property type="match status" value="1"/>
</dbReference>
<reference evidence="3 4" key="1">
    <citation type="journal article" date="2019" name="Nat. Ecol. Evol.">
        <title>Megaphylogeny resolves global patterns of mushroom evolution.</title>
        <authorList>
            <person name="Varga T."/>
            <person name="Krizsan K."/>
            <person name="Foldi C."/>
            <person name="Dima B."/>
            <person name="Sanchez-Garcia M."/>
            <person name="Sanchez-Ramirez S."/>
            <person name="Szollosi G.J."/>
            <person name="Szarkandi J.G."/>
            <person name="Papp V."/>
            <person name="Albert L."/>
            <person name="Andreopoulos W."/>
            <person name="Angelini C."/>
            <person name="Antonin V."/>
            <person name="Barry K.W."/>
            <person name="Bougher N.L."/>
            <person name="Buchanan P."/>
            <person name="Buyck B."/>
            <person name="Bense V."/>
            <person name="Catcheside P."/>
            <person name="Chovatia M."/>
            <person name="Cooper J."/>
            <person name="Damon W."/>
            <person name="Desjardin D."/>
            <person name="Finy P."/>
            <person name="Geml J."/>
            <person name="Haridas S."/>
            <person name="Hughes K."/>
            <person name="Justo A."/>
            <person name="Karasinski D."/>
            <person name="Kautmanova I."/>
            <person name="Kiss B."/>
            <person name="Kocsube S."/>
            <person name="Kotiranta H."/>
            <person name="LaButti K.M."/>
            <person name="Lechner B.E."/>
            <person name="Liimatainen K."/>
            <person name="Lipzen A."/>
            <person name="Lukacs Z."/>
            <person name="Mihaltcheva S."/>
            <person name="Morgado L.N."/>
            <person name="Niskanen T."/>
            <person name="Noordeloos M.E."/>
            <person name="Ohm R.A."/>
            <person name="Ortiz-Santana B."/>
            <person name="Ovrebo C."/>
            <person name="Racz N."/>
            <person name="Riley R."/>
            <person name="Savchenko A."/>
            <person name="Shiryaev A."/>
            <person name="Soop K."/>
            <person name="Spirin V."/>
            <person name="Szebenyi C."/>
            <person name="Tomsovsky M."/>
            <person name="Tulloss R.E."/>
            <person name="Uehling J."/>
            <person name="Grigoriev I.V."/>
            <person name="Vagvolgyi C."/>
            <person name="Papp T."/>
            <person name="Martin F.M."/>
            <person name="Miettinen O."/>
            <person name="Hibbett D.S."/>
            <person name="Nagy L.G."/>
        </authorList>
    </citation>
    <scope>NUCLEOTIDE SEQUENCE [LARGE SCALE GENOMIC DNA]</scope>
    <source>
        <strain evidence="3 4">CBS 166.37</strain>
    </source>
</reference>
<feature type="compositionally biased region" description="Basic and acidic residues" evidence="1">
    <location>
        <begin position="792"/>
        <end position="804"/>
    </location>
</feature>
<evidence type="ECO:0000256" key="1">
    <source>
        <dbReference type="SAM" id="MobiDB-lite"/>
    </source>
</evidence>
<feature type="compositionally biased region" description="Polar residues" evidence="1">
    <location>
        <begin position="861"/>
        <end position="871"/>
    </location>
</feature>